<keyword evidence="2 7" id="KW-0813">Transport</keyword>
<feature type="transmembrane region" description="Helical" evidence="7">
    <location>
        <begin position="146"/>
        <end position="165"/>
    </location>
</feature>
<keyword evidence="4 7" id="KW-0812">Transmembrane</keyword>
<keyword evidence="5 7" id="KW-1133">Transmembrane helix</keyword>
<keyword evidence="6 7" id="KW-0472">Membrane</keyword>
<evidence type="ECO:0000256" key="6">
    <source>
        <dbReference type="ARBA" id="ARBA00023136"/>
    </source>
</evidence>
<comment type="similarity">
    <text evidence="7">Belongs to the binding-protein-dependent transport system permease family.</text>
</comment>
<evidence type="ECO:0000256" key="1">
    <source>
        <dbReference type="ARBA" id="ARBA00004651"/>
    </source>
</evidence>
<keyword evidence="3" id="KW-1003">Cell membrane</keyword>
<protein>
    <submittedName>
        <fullName evidence="8">Uncharacterized protein</fullName>
    </submittedName>
</protein>
<dbReference type="PROSITE" id="PS50928">
    <property type="entry name" value="ABC_TM1"/>
    <property type="match status" value="1"/>
</dbReference>
<dbReference type="GO" id="GO:0005886">
    <property type="term" value="C:plasma membrane"/>
    <property type="evidence" value="ECO:0007669"/>
    <property type="project" value="UniProtKB-SubCell"/>
</dbReference>
<dbReference type="RefSeq" id="WP_086087814.1">
    <property type="nucleotide sequence ID" value="NZ_CP021112.1"/>
</dbReference>
<dbReference type="AlphaFoldDB" id="A0A1W6ZQ44"/>
<organism evidence="8 9">
    <name type="scientific">Pseudorhodoplanes sinuspersici</name>
    <dbReference type="NCBI Taxonomy" id="1235591"/>
    <lineage>
        <taxon>Bacteria</taxon>
        <taxon>Pseudomonadati</taxon>
        <taxon>Pseudomonadota</taxon>
        <taxon>Alphaproteobacteria</taxon>
        <taxon>Hyphomicrobiales</taxon>
        <taxon>Pseudorhodoplanes</taxon>
    </lineage>
</organism>
<evidence type="ECO:0000256" key="7">
    <source>
        <dbReference type="RuleBase" id="RU363032"/>
    </source>
</evidence>
<dbReference type="PANTHER" id="PTHR30151:SF0">
    <property type="entry name" value="ABC TRANSPORTER PERMEASE PROTEIN MJ0413-RELATED"/>
    <property type="match status" value="1"/>
</dbReference>
<dbReference type="STRING" id="1235591.CAK95_10145"/>
<evidence type="ECO:0000256" key="4">
    <source>
        <dbReference type="ARBA" id="ARBA00022692"/>
    </source>
</evidence>
<name>A0A1W6ZQ44_9HYPH</name>
<feature type="transmembrane region" description="Helical" evidence="7">
    <location>
        <begin position="236"/>
        <end position="257"/>
    </location>
</feature>
<gene>
    <name evidence="8" type="ORF">CAK95_10145</name>
</gene>
<proteinExistence type="inferred from homology"/>
<dbReference type="InterPro" id="IPR035906">
    <property type="entry name" value="MetI-like_sf"/>
</dbReference>
<evidence type="ECO:0000313" key="8">
    <source>
        <dbReference type="EMBL" id="ARP99405.1"/>
    </source>
</evidence>
<dbReference type="GO" id="GO:0055085">
    <property type="term" value="P:transmembrane transport"/>
    <property type="evidence" value="ECO:0007669"/>
    <property type="project" value="InterPro"/>
</dbReference>
<dbReference type="SUPFAM" id="SSF161098">
    <property type="entry name" value="MetI-like"/>
    <property type="match status" value="1"/>
</dbReference>
<comment type="subcellular location">
    <subcellularLocation>
        <location evidence="1 7">Cell membrane</location>
        <topology evidence="1 7">Multi-pass membrane protein</topology>
    </subcellularLocation>
</comment>
<dbReference type="Pfam" id="PF00528">
    <property type="entry name" value="BPD_transp_1"/>
    <property type="match status" value="1"/>
</dbReference>
<evidence type="ECO:0000256" key="2">
    <source>
        <dbReference type="ARBA" id="ARBA00022448"/>
    </source>
</evidence>
<evidence type="ECO:0000256" key="3">
    <source>
        <dbReference type="ARBA" id="ARBA00022475"/>
    </source>
</evidence>
<dbReference type="EMBL" id="CP021112">
    <property type="protein sequence ID" value="ARP99405.1"/>
    <property type="molecule type" value="Genomic_DNA"/>
</dbReference>
<keyword evidence="9" id="KW-1185">Reference proteome</keyword>
<accession>A0A1W6ZQ44</accession>
<dbReference type="Proteomes" id="UP000194137">
    <property type="component" value="Chromosome"/>
</dbReference>
<dbReference type="OrthoDB" id="9799271at2"/>
<sequence>MATVTQSVSPRQDSGPSAGRKFLHGLGWFLAHTGSIIALAIAWEWLARSGLVTPFQLPTLSSVLERIWTNAMTGDLFINTAVTLYRAIAGFLIAAVVGVLLGMAMSRIAFVRWFFDPIVSVGFPMPKVAFLPVIILWLGVYDASKITMIVVDAAFPVITATIVGLRGVDQYLLWSARNMGASNRELLWQIALPAALPQIMTGLQVALPIALILAVFTEMVMGGYGLGGAMMQASRFADSRGVFAGILEIAVVGYVLVKAMAILRRRLLIWHQEAMAPSTV</sequence>
<evidence type="ECO:0000256" key="5">
    <source>
        <dbReference type="ARBA" id="ARBA00022989"/>
    </source>
</evidence>
<feature type="transmembrane region" description="Helical" evidence="7">
    <location>
        <begin position="26"/>
        <end position="46"/>
    </location>
</feature>
<feature type="transmembrane region" description="Helical" evidence="7">
    <location>
        <begin position="84"/>
        <end position="106"/>
    </location>
</feature>
<evidence type="ECO:0000313" key="9">
    <source>
        <dbReference type="Proteomes" id="UP000194137"/>
    </source>
</evidence>
<dbReference type="KEGG" id="psin:CAK95_10145"/>
<feature type="transmembrane region" description="Helical" evidence="7">
    <location>
        <begin position="118"/>
        <end position="140"/>
    </location>
</feature>
<dbReference type="InterPro" id="IPR000515">
    <property type="entry name" value="MetI-like"/>
</dbReference>
<dbReference type="Gene3D" id="1.10.3720.10">
    <property type="entry name" value="MetI-like"/>
    <property type="match status" value="1"/>
</dbReference>
<reference evidence="8 9" key="1">
    <citation type="submission" date="2017-05" db="EMBL/GenBank/DDBJ databases">
        <title>Full genome sequence of Pseudorhodoplanes sinuspersici.</title>
        <authorList>
            <person name="Dastgheib S.M.M."/>
            <person name="Shavandi M."/>
            <person name="Tirandaz H."/>
        </authorList>
    </citation>
    <scope>NUCLEOTIDE SEQUENCE [LARGE SCALE GENOMIC DNA]</scope>
    <source>
        <strain evidence="8 9">RIPI110</strain>
    </source>
</reference>
<dbReference type="PANTHER" id="PTHR30151">
    <property type="entry name" value="ALKANE SULFONATE ABC TRANSPORTER-RELATED, MEMBRANE SUBUNIT"/>
    <property type="match status" value="1"/>
</dbReference>
<dbReference type="CDD" id="cd06261">
    <property type="entry name" value="TM_PBP2"/>
    <property type="match status" value="1"/>
</dbReference>